<sequence length="50" mass="5712">MLHNLQIGCIRKSLVAASKKRMVYSLYFMVRERRRAMAPFMAGAGTKKPP</sequence>
<dbReference type="AlphaFoldDB" id="A0A0F3GT65"/>
<accession>A0A0F3GT65</accession>
<name>A0A0F3GT65_9BACT</name>
<protein>
    <submittedName>
        <fullName evidence="1">Uncharacterized protein</fullName>
    </submittedName>
</protein>
<dbReference type="Proteomes" id="UP000033423">
    <property type="component" value="Unassembled WGS sequence"/>
</dbReference>
<evidence type="ECO:0000313" key="2">
    <source>
        <dbReference type="Proteomes" id="UP000033423"/>
    </source>
</evidence>
<dbReference type="EMBL" id="LACI01001185">
    <property type="protein sequence ID" value="KJU85032.1"/>
    <property type="molecule type" value="Genomic_DNA"/>
</dbReference>
<gene>
    <name evidence="1" type="ORF">MBAV_002778</name>
</gene>
<evidence type="ECO:0000313" key="1">
    <source>
        <dbReference type="EMBL" id="KJU85032.1"/>
    </source>
</evidence>
<keyword evidence="2" id="KW-1185">Reference proteome</keyword>
<organism evidence="1 2">
    <name type="scientific">Candidatus Magnetobacterium bavaricum</name>
    <dbReference type="NCBI Taxonomy" id="29290"/>
    <lineage>
        <taxon>Bacteria</taxon>
        <taxon>Pseudomonadati</taxon>
        <taxon>Nitrospirota</taxon>
        <taxon>Thermodesulfovibrionia</taxon>
        <taxon>Thermodesulfovibrionales</taxon>
        <taxon>Candidatus Magnetobacteriaceae</taxon>
        <taxon>Candidatus Magnetobacterium</taxon>
    </lineage>
</organism>
<proteinExistence type="predicted"/>
<reference evidence="1 2" key="1">
    <citation type="submission" date="2015-02" db="EMBL/GenBank/DDBJ databases">
        <title>Single-cell genomics of uncultivated deep-branching MTB reveals a conserved set of magnetosome genes.</title>
        <authorList>
            <person name="Kolinko S."/>
            <person name="Richter M."/>
            <person name="Glockner F.O."/>
            <person name="Brachmann A."/>
            <person name="Schuler D."/>
        </authorList>
    </citation>
    <scope>NUCLEOTIDE SEQUENCE [LARGE SCALE GENOMIC DNA]</scope>
    <source>
        <strain evidence="1">TM-1</strain>
    </source>
</reference>
<comment type="caution">
    <text evidence="1">The sequence shown here is derived from an EMBL/GenBank/DDBJ whole genome shotgun (WGS) entry which is preliminary data.</text>
</comment>